<dbReference type="EMBL" id="UINC01122988">
    <property type="protein sequence ID" value="SVC99144.1"/>
    <property type="molecule type" value="Genomic_DNA"/>
</dbReference>
<dbReference type="AlphaFoldDB" id="A0A382RN64"/>
<organism evidence="1">
    <name type="scientific">marine metagenome</name>
    <dbReference type="NCBI Taxonomy" id="408172"/>
    <lineage>
        <taxon>unclassified sequences</taxon>
        <taxon>metagenomes</taxon>
        <taxon>ecological metagenomes</taxon>
    </lineage>
</organism>
<protein>
    <submittedName>
        <fullName evidence="1">Uncharacterized protein</fullName>
    </submittedName>
</protein>
<evidence type="ECO:0000313" key="1">
    <source>
        <dbReference type="EMBL" id="SVC99144.1"/>
    </source>
</evidence>
<sequence length="53" mass="6135">MTVSDPGLFKKKEALINDSEVDGSILHQLRTDFCTGRGWFRQLPVMRFDILDH</sequence>
<proteinExistence type="predicted"/>
<gene>
    <name evidence="1" type="ORF">METZ01_LOCUS351998</name>
</gene>
<accession>A0A382RN64</accession>
<reference evidence="1" key="1">
    <citation type="submission" date="2018-05" db="EMBL/GenBank/DDBJ databases">
        <authorList>
            <person name="Lanie J.A."/>
            <person name="Ng W.-L."/>
            <person name="Kazmierczak K.M."/>
            <person name="Andrzejewski T.M."/>
            <person name="Davidsen T.M."/>
            <person name="Wayne K.J."/>
            <person name="Tettelin H."/>
            <person name="Glass J.I."/>
            <person name="Rusch D."/>
            <person name="Podicherti R."/>
            <person name="Tsui H.-C.T."/>
            <person name="Winkler M.E."/>
        </authorList>
    </citation>
    <scope>NUCLEOTIDE SEQUENCE</scope>
</reference>
<name>A0A382RN64_9ZZZZ</name>